<keyword evidence="10" id="KW-0626">Porin</keyword>
<evidence type="ECO:0000256" key="8">
    <source>
        <dbReference type="ARBA" id="ARBA00023047"/>
    </source>
</evidence>
<evidence type="ECO:0000256" key="6">
    <source>
        <dbReference type="ARBA" id="ARBA00022692"/>
    </source>
</evidence>
<keyword evidence="8" id="KW-0625">Polysaccharide transport</keyword>
<keyword evidence="19" id="KW-1185">Reference proteome</keyword>
<dbReference type="PROSITE" id="PS51257">
    <property type="entry name" value="PROKAR_LIPOPROTEIN"/>
    <property type="match status" value="1"/>
</dbReference>
<evidence type="ECO:0000259" key="16">
    <source>
        <dbReference type="Pfam" id="PF02563"/>
    </source>
</evidence>
<dbReference type="PANTHER" id="PTHR33619:SF3">
    <property type="entry name" value="POLYSACCHARIDE EXPORT PROTEIN GFCE-RELATED"/>
    <property type="match status" value="1"/>
</dbReference>
<sequence>MPELRASEAPKKWGFLRFLPAIILLGLFTTSCIPQKDLTYLQVPEGQEGDSLFYEIQRQKYFIQENDILNVTVRSFEERTANAFNSSRVSNVQNAGDGYFYLTGYTVSSDGVIDLPVVGNVLVEGMTVEEAKFAIKAKLLLYFQDEAISVNVQLSGIRFSVIGEVIRPGKYTIYQNQANIFEALAIAGGSTIYGKRKSVQIIRQYPEGVRVFDLDLTDVEVLEHPDYLVQPNDIINVKPLPQRSWGFGETGISTFIQTLSIISSILLIAVSIRNLSN</sequence>
<dbReference type="OrthoDB" id="1445882at2"/>
<evidence type="ECO:0000256" key="7">
    <source>
        <dbReference type="ARBA" id="ARBA00022729"/>
    </source>
</evidence>
<keyword evidence="4" id="KW-1134">Transmembrane beta strand</keyword>
<evidence type="ECO:0000256" key="2">
    <source>
        <dbReference type="ARBA" id="ARBA00009450"/>
    </source>
</evidence>
<dbReference type="GO" id="GO:0015159">
    <property type="term" value="F:polysaccharide transmembrane transporter activity"/>
    <property type="evidence" value="ECO:0007669"/>
    <property type="project" value="InterPro"/>
</dbReference>
<keyword evidence="15" id="KW-1133">Transmembrane helix</keyword>
<accession>A0A6N6RK56</accession>
<dbReference type="PANTHER" id="PTHR33619">
    <property type="entry name" value="POLYSACCHARIDE EXPORT PROTEIN GFCE-RELATED"/>
    <property type="match status" value="1"/>
</dbReference>
<keyword evidence="5 18" id="KW-0762">Sugar transport</keyword>
<evidence type="ECO:0000256" key="11">
    <source>
        <dbReference type="ARBA" id="ARBA00023136"/>
    </source>
</evidence>
<evidence type="ECO:0000256" key="1">
    <source>
        <dbReference type="ARBA" id="ARBA00004571"/>
    </source>
</evidence>
<keyword evidence="7" id="KW-0732">Signal</keyword>
<evidence type="ECO:0000256" key="14">
    <source>
        <dbReference type="ARBA" id="ARBA00023288"/>
    </source>
</evidence>
<name>A0A6N6RK56_9FLAO</name>
<dbReference type="Pfam" id="PF02563">
    <property type="entry name" value="Poly_export"/>
    <property type="match status" value="1"/>
</dbReference>
<protein>
    <submittedName>
        <fullName evidence="18">Sugar transporter</fullName>
    </submittedName>
</protein>
<dbReference type="Pfam" id="PF22461">
    <property type="entry name" value="SLBB_2"/>
    <property type="match status" value="1"/>
</dbReference>
<keyword evidence="6 15" id="KW-0812">Transmembrane</keyword>
<evidence type="ECO:0000256" key="9">
    <source>
        <dbReference type="ARBA" id="ARBA00023065"/>
    </source>
</evidence>
<comment type="similarity">
    <text evidence="2">Belongs to the BexD/CtrA/VexA family.</text>
</comment>
<evidence type="ECO:0000256" key="3">
    <source>
        <dbReference type="ARBA" id="ARBA00022448"/>
    </source>
</evidence>
<dbReference type="Gene3D" id="3.10.560.10">
    <property type="entry name" value="Outer membrane lipoprotein wza domain like"/>
    <property type="match status" value="1"/>
</dbReference>
<organism evidence="18 19">
    <name type="scientific">Phaeocystidibacter luteus</name>
    <dbReference type="NCBI Taxonomy" id="911197"/>
    <lineage>
        <taxon>Bacteria</taxon>
        <taxon>Pseudomonadati</taxon>
        <taxon>Bacteroidota</taxon>
        <taxon>Flavobacteriia</taxon>
        <taxon>Flavobacteriales</taxon>
        <taxon>Phaeocystidibacteraceae</taxon>
        <taxon>Phaeocystidibacter</taxon>
    </lineage>
</organism>
<feature type="domain" description="Polysaccharide export protein N-terminal" evidence="16">
    <location>
        <begin position="57"/>
        <end position="152"/>
    </location>
</feature>
<dbReference type="InterPro" id="IPR054765">
    <property type="entry name" value="SLBB_dom"/>
</dbReference>
<evidence type="ECO:0000313" key="19">
    <source>
        <dbReference type="Proteomes" id="UP000468650"/>
    </source>
</evidence>
<keyword evidence="12" id="KW-0564">Palmitate</keyword>
<evidence type="ECO:0000256" key="15">
    <source>
        <dbReference type="SAM" id="Phobius"/>
    </source>
</evidence>
<comment type="subcellular location">
    <subcellularLocation>
        <location evidence="1">Cell outer membrane</location>
        <topology evidence="1">Multi-pass membrane protein</topology>
    </subcellularLocation>
</comment>
<dbReference type="Proteomes" id="UP000468650">
    <property type="component" value="Unassembled WGS sequence"/>
</dbReference>
<feature type="domain" description="SLBB" evidence="17">
    <location>
        <begin position="158"/>
        <end position="237"/>
    </location>
</feature>
<dbReference type="GO" id="GO:0046930">
    <property type="term" value="C:pore complex"/>
    <property type="evidence" value="ECO:0007669"/>
    <property type="project" value="UniProtKB-KW"/>
</dbReference>
<dbReference type="Gene3D" id="3.30.1950.10">
    <property type="entry name" value="wza like domain"/>
    <property type="match status" value="1"/>
</dbReference>
<proteinExistence type="inferred from homology"/>
<evidence type="ECO:0000256" key="5">
    <source>
        <dbReference type="ARBA" id="ARBA00022597"/>
    </source>
</evidence>
<dbReference type="InterPro" id="IPR049712">
    <property type="entry name" value="Poly_export"/>
</dbReference>
<dbReference type="EMBL" id="WBVO01000001">
    <property type="protein sequence ID" value="KAB2814311.1"/>
    <property type="molecule type" value="Genomic_DNA"/>
</dbReference>
<feature type="transmembrane region" description="Helical" evidence="15">
    <location>
        <begin position="252"/>
        <end position="272"/>
    </location>
</feature>
<dbReference type="GO" id="GO:0006811">
    <property type="term" value="P:monoatomic ion transport"/>
    <property type="evidence" value="ECO:0007669"/>
    <property type="project" value="UniProtKB-KW"/>
</dbReference>
<dbReference type="GO" id="GO:0015288">
    <property type="term" value="F:porin activity"/>
    <property type="evidence" value="ECO:0007669"/>
    <property type="project" value="UniProtKB-KW"/>
</dbReference>
<comment type="caution">
    <text evidence="18">The sequence shown here is derived from an EMBL/GenBank/DDBJ whole genome shotgun (WGS) entry which is preliminary data.</text>
</comment>
<evidence type="ECO:0000259" key="17">
    <source>
        <dbReference type="Pfam" id="PF22461"/>
    </source>
</evidence>
<keyword evidence="3" id="KW-0813">Transport</keyword>
<keyword evidence="14" id="KW-0449">Lipoprotein</keyword>
<keyword evidence="9" id="KW-0406">Ion transport</keyword>
<evidence type="ECO:0000256" key="4">
    <source>
        <dbReference type="ARBA" id="ARBA00022452"/>
    </source>
</evidence>
<evidence type="ECO:0000256" key="13">
    <source>
        <dbReference type="ARBA" id="ARBA00023237"/>
    </source>
</evidence>
<evidence type="ECO:0000313" key="18">
    <source>
        <dbReference type="EMBL" id="KAB2814311.1"/>
    </source>
</evidence>
<reference evidence="18 19" key="1">
    <citation type="submission" date="2019-09" db="EMBL/GenBank/DDBJ databases">
        <title>Genomes of family Cryomorphaceae.</title>
        <authorList>
            <person name="Bowman J.P."/>
        </authorList>
    </citation>
    <scope>NUCLEOTIDE SEQUENCE [LARGE SCALE GENOMIC DNA]</scope>
    <source>
        <strain evidence="18 19">LMG 25704</strain>
    </source>
</reference>
<dbReference type="GO" id="GO:0009279">
    <property type="term" value="C:cell outer membrane"/>
    <property type="evidence" value="ECO:0007669"/>
    <property type="project" value="UniProtKB-SubCell"/>
</dbReference>
<keyword evidence="11 15" id="KW-0472">Membrane</keyword>
<evidence type="ECO:0000256" key="10">
    <source>
        <dbReference type="ARBA" id="ARBA00023114"/>
    </source>
</evidence>
<keyword evidence="13" id="KW-0998">Cell outer membrane</keyword>
<dbReference type="AlphaFoldDB" id="A0A6N6RK56"/>
<dbReference type="InterPro" id="IPR003715">
    <property type="entry name" value="Poly_export_N"/>
</dbReference>
<evidence type="ECO:0000256" key="12">
    <source>
        <dbReference type="ARBA" id="ARBA00023139"/>
    </source>
</evidence>
<gene>
    <name evidence="18" type="ORF">F8C67_00850</name>
</gene>
<dbReference type="RefSeq" id="WP_151665892.1">
    <property type="nucleotide sequence ID" value="NZ_WBVO01000001.1"/>
</dbReference>